<dbReference type="EMBL" id="JACIIQ010000026">
    <property type="protein sequence ID" value="MBB5672521.1"/>
    <property type="molecule type" value="Genomic_DNA"/>
</dbReference>
<dbReference type="AlphaFoldDB" id="A0AB73H3P3"/>
<comment type="caution">
    <text evidence="3">The sequence shown here is derived from an EMBL/GenBank/DDBJ whole genome shotgun (WGS) entry which is preliminary data.</text>
</comment>
<feature type="domain" description="Metallo-beta-lactamase" evidence="1">
    <location>
        <begin position="273"/>
        <end position="479"/>
    </location>
</feature>
<dbReference type="InterPro" id="IPR036866">
    <property type="entry name" value="RibonucZ/Hydroxyglut_hydro"/>
</dbReference>
<name>A0AB73H3P3_9XANT</name>
<reference evidence="3" key="1">
    <citation type="submission" date="2020-08" db="EMBL/GenBank/DDBJ databases">
        <title>Studying the diversity of plant-associated saprophytic bacteria and their role in host health and plant-pathogen interactions.</title>
        <authorList>
            <person name="Potnis N."/>
        </authorList>
    </citation>
    <scope>NUCLEOTIDE SEQUENCE</scope>
    <source>
        <strain evidence="3">F21</strain>
    </source>
</reference>
<dbReference type="PANTHER" id="PTHR15032:SF4">
    <property type="entry name" value="N-ACYL-PHOSPHATIDYLETHANOLAMINE-HYDROLYZING PHOSPHOLIPASE D"/>
    <property type="match status" value="1"/>
</dbReference>
<dbReference type="Pfam" id="PF18456">
    <property type="entry name" value="CmlA_N"/>
    <property type="match status" value="1"/>
</dbReference>
<dbReference type="SUPFAM" id="SSF56281">
    <property type="entry name" value="Metallo-hydrolase/oxidoreductase"/>
    <property type="match status" value="1"/>
</dbReference>
<dbReference type="GO" id="GO:0005737">
    <property type="term" value="C:cytoplasm"/>
    <property type="evidence" value="ECO:0007669"/>
    <property type="project" value="TreeGrafter"/>
</dbReference>
<dbReference type="RefSeq" id="WP_160954704.1">
    <property type="nucleotide sequence ID" value="NZ_JACHNQ010000003.1"/>
</dbReference>
<proteinExistence type="predicted"/>
<dbReference type="Pfam" id="PF12706">
    <property type="entry name" value="Lactamase_B_2"/>
    <property type="match status" value="1"/>
</dbReference>
<dbReference type="PANTHER" id="PTHR15032">
    <property type="entry name" value="N-ACYL-PHOSPHATIDYLETHANOLAMINE-HYDROLYZING PHOSPHOLIPASE D"/>
    <property type="match status" value="1"/>
</dbReference>
<evidence type="ECO:0000259" key="2">
    <source>
        <dbReference type="Pfam" id="PF18456"/>
    </source>
</evidence>
<gene>
    <name evidence="3" type="ORF">FHR65_004122</name>
</gene>
<protein>
    <submittedName>
        <fullName evidence="3">L-ascorbate metabolism protein UlaG (Beta-lactamase superfamily)</fullName>
    </submittedName>
</protein>
<dbReference type="InterPro" id="IPR001279">
    <property type="entry name" value="Metallo-B-lactamas"/>
</dbReference>
<dbReference type="Gene3D" id="3.60.15.10">
    <property type="entry name" value="Ribonuclease Z/Hydroxyacylglutathione hydrolase-like"/>
    <property type="match status" value="1"/>
</dbReference>
<feature type="domain" description="Diiron non-heme beta-hydroxylase N-terminal" evidence="2">
    <location>
        <begin position="9"/>
        <end position="241"/>
    </location>
</feature>
<accession>A0AB73H3P3</accession>
<organism evidence="3">
    <name type="scientific">Xanthomonas arboricola</name>
    <dbReference type="NCBI Taxonomy" id="56448"/>
    <lineage>
        <taxon>Bacteria</taxon>
        <taxon>Pseudomonadati</taxon>
        <taxon>Pseudomonadota</taxon>
        <taxon>Gammaproteobacteria</taxon>
        <taxon>Lysobacterales</taxon>
        <taxon>Lysobacteraceae</taxon>
        <taxon>Xanthomonas</taxon>
    </lineage>
</organism>
<evidence type="ECO:0000313" key="3">
    <source>
        <dbReference type="EMBL" id="MBB5672521.1"/>
    </source>
</evidence>
<dbReference type="InterPro" id="IPR041141">
    <property type="entry name" value="CmlA_N"/>
</dbReference>
<evidence type="ECO:0000259" key="1">
    <source>
        <dbReference type="Pfam" id="PF12706"/>
    </source>
</evidence>
<sequence>MSDSSDSLYLREDVYFEPLINGWYAWPYLLPPVTGARHMVHTHRRIMNSFVKNHKLHMMAVKQPGMAGSEYLDCSEDQLPAIRAMVDTIDNDHADLVELSDAVRQLDEMLREHTSGESVEPLYERVPESLKGYVELTMDLEHRPSYRLIEGLLYRSRYYKPRLQNLLFGRLDAKGDRPFVMSTPRLPAGDNLQLAADYNDPLIDKLFRARTEALGPAEVDALFADRPTRGGLDYRELFTAQAPQRKHQAVAEGVRVQYLGHAGFLIETAEVSILIDPVIASRGESFADDVISFSELPPHIDYICITHHHQDHANLETLLQLRHKTGKVLVPRNNGGTLADPSLRLLLRQFGFHAVEMDDMEELSVRGGRIVSIPFLGEHGDLNVRTKAAWFVELGGKRILLAADSSNLEPRMYRHIADQLGALDIMAIGMECVGAPYTWLYGALHTKLVSRKIKESRRLNGSGYEQAARIADMLQPSRIFLYALGLEPWYKYFMGIEYDEHSAQMVETGRMLEACEGRGIPAERLYGKKTVHLGPG</sequence>
<dbReference type="Proteomes" id="UP000528595">
    <property type="component" value="Unassembled WGS sequence"/>
</dbReference>